<feature type="transmembrane region" description="Helical" evidence="1">
    <location>
        <begin position="18"/>
        <end position="36"/>
    </location>
</feature>
<keyword evidence="3" id="KW-1185">Reference proteome</keyword>
<dbReference type="AlphaFoldDB" id="A0A812T318"/>
<keyword evidence="1" id="KW-0812">Transmembrane</keyword>
<dbReference type="OrthoDB" id="442747at2759"/>
<evidence type="ECO:0000313" key="3">
    <source>
        <dbReference type="Proteomes" id="UP000604046"/>
    </source>
</evidence>
<dbReference type="Proteomes" id="UP000604046">
    <property type="component" value="Unassembled WGS sequence"/>
</dbReference>
<comment type="caution">
    <text evidence="2">The sequence shown here is derived from an EMBL/GenBank/DDBJ whole genome shotgun (WGS) entry which is preliminary data.</text>
</comment>
<sequence>MAYATYTRCVLYSPLLSSVYWVLTGALAVYVVYTAITSKSHLLLEAASWD</sequence>
<dbReference type="EMBL" id="CAJNDS010002511">
    <property type="protein sequence ID" value="CAE7504760.1"/>
    <property type="molecule type" value="Genomic_DNA"/>
</dbReference>
<reference evidence="2" key="1">
    <citation type="submission" date="2021-02" db="EMBL/GenBank/DDBJ databases">
        <authorList>
            <person name="Dougan E. K."/>
            <person name="Rhodes N."/>
            <person name="Thang M."/>
            <person name="Chan C."/>
        </authorList>
    </citation>
    <scope>NUCLEOTIDE SEQUENCE</scope>
</reference>
<keyword evidence="1" id="KW-0472">Membrane</keyword>
<proteinExistence type="predicted"/>
<protein>
    <submittedName>
        <fullName evidence="2">Uncharacterized protein</fullName>
    </submittedName>
</protein>
<organism evidence="2 3">
    <name type="scientific">Symbiodinium natans</name>
    <dbReference type="NCBI Taxonomy" id="878477"/>
    <lineage>
        <taxon>Eukaryota</taxon>
        <taxon>Sar</taxon>
        <taxon>Alveolata</taxon>
        <taxon>Dinophyceae</taxon>
        <taxon>Suessiales</taxon>
        <taxon>Symbiodiniaceae</taxon>
        <taxon>Symbiodinium</taxon>
    </lineage>
</organism>
<keyword evidence="1" id="KW-1133">Transmembrane helix</keyword>
<evidence type="ECO:0000256" key="1">
    <source>
        <dbReference type="SAM" id="Phobius"/>
    </source>
</evidence>
<evidence type="ECO:0000313" key="2">
    <source>
        <dbReference type="EMBL" id="CAE7504760.1"/>
    </source>
</evidence>
<gene>
    <name evidence="2" type="ORF">SNAT2548_LOCUS28271</name>
</gene>
<accession>A0A812T318</accession>
<name>A0A812T318_9DINO</name>